<reference evidence="15" key="1">
    <citation type="submission" date="2024-07" db="EMBL/GenBank/DDBJ databases">
        <title>Two chromosome-level genome assemblies of Korean endemic species Abeliophyllum distichum and Forsythia ovata (Oleaceae).</title>
        <authorList>
            <person name="Jang H."/>
        </authorList>
    </citation>
    <scope>NUCLEOTIDE SEQUENCE [LARGE SCALE GENOMIC DNA]</scope>
</reference>
<evidence type="ECO:0000256" key="10">
    <source>
        <dbReference type="ARBA" id="ARBA00022989"/>
    </source>
</evidence>
<keyword evidence="12" id="KW-0539">Nucleus</keyword>
<comment type="caution">
    <text evidence="14">The sequence shown here is derived from an EMBL/GenBank/DDBJ whole genome shotgun (WGS) entry which is preliminary data.</text>
</comment>
<dbReference type="PANTHER" id="PTHR36023">
    <property type="entry name" value="ARGOS-LIKE PROTEIN"/>
    <property type="match status" value="1"/>
</dbReference>
<evidence type="ECO:0000256" key="5">
    <source>
        <dbReference type="ARBA" id="ARBA00006891"/>
    </source>
</evidence>
<organism evidence="14 15">
    <name type="scientific">Forsythia ovata</name>
    <dbReference type="NCBI Taxonomy" id="205694"/>
    <lineage>
        <taxon>Eukaryota</taxon>
        <taxon>Viridiplantae</taxon>
        <taxon>Streptophyta</taxon>
        <taxon>Embryophyta</taxon>
        <taxon>Tracheophyta</taxon>
        <taxon>Spermatophyta</taxon>
        <taxon>Magnoliopsida</taxon>
        <taxon>eudicotyledons</taxon>
        <taxon>Gunneridae</taxon>
        <taxon>Pentapetalae</taxon>
        <taxon>asterids</taxon>
        <taxon>lamiids</taxon>
        <taxon>Lamiales</taxon>
        <taxon>Oleaceae</taxon>
        <taxon>Forsythieae</taxon>
        <taxon>Forsythia</taxon>
    </lineage>
</organism>
<protein>
    <submittedName>
        <fullName evidence="14">ARGOS-like protein</fullName>
    </submittedName>
</protein>
<feature type="transmembrane region" description="Helical" evidence="13">
    <location>
        <begin position="80"/>
        <end position="99"/>
    </location>
</feature>
<evidence type="ECO:0000313" key="14">
    <source>
        <dbReference type="EMBL" id="KAL2529858.1"/>
    </source>
</evidence>
<evidence type="ECO:0000256" key="8">
    <source>
        <dbReference type="ARBA" id="ARBA00022692"/>
    </source>
</evidence>
<dbReference type="PANTHER" id="PTHR36023:SF3">
    <property type="entry name" value="ARGOS-LIKE PROTEIN"/>
    <property type="match status" value="1"/>
</dbReference>
<evidence type="ECO:0000256" key="1">
    <source>
        <dbReference type="ARBA" id="ARBA00004123"/>
    </source>
</evidence>
<evidence type="ECO:0000256" key="4">
    <source>
        <dbReference type="ARBA" id="ARBA00004496"/>
    </source>
</evidence>
<keyword evidence="11 13" id="KW-0472">Membrane</keyword>
<comment type="subcellular location">
    <subcellularLocation>
        <location evidence="4">Cytoplasm</location>
    </subcellularLocation>
    <subcellularLocation>
        <location evidence="3">Endoplasmic reticulum</location>
    </subcellularLocation>
    <subcellularLocation>
        <location evidence="2">Membrane</location>
        <topology evidence="2">Multi-pass membrane protein</topology>
    </subcellularLocation>
    <subcellularLocation>
        <location evidence="1">Nucleus</location>
    </subcellularLocation>
</comment>
<gene>
    <name evidence="14" type="ORF">Fot_22459</name>
</gene>
<evidence type="ECO:0000256" key="3">
    <source>
        <dbReference type="ARBA" id="ARBA00004240"/>
    </source>
</evidence>
<keyword evidence="8 13" id="KW-0812">Transmembrane</keyword>
<dbReference type="GO" id="GO:0016020">
    <property type="term" value="C:membrane"/>
    <property type="evidence" value="ECO:0007669"/>
    <property type="project" value="UniProtKB-SubCell"/>
</dbReference>
<dbReference type="GO" id="GO:0005634">
    <property type="term" value="C:nucleus"/>
    <property type="evidence" value="ECO:0007669"/>
    <property type="project" value="UniProtKB-SubCell"/>
</dbReference>
<dbReference type="GO" id="GO:0009725">
    <property type="term" value="P:response to hormone"/>
    <property type="evidence" value="ECO:0007669"/>
    <property type="project" value="UniProtKB-ARBA"/>
</dbReference>
<accession>A0ABD1UXS3</accession>
<evidence type="ECO:0000256" key="12">
    <source>
        <dbReference type="ARBA" id="ARBA00023242"/>
    </source>
</evidence>
<feature type="transmembrane region" description="Helical" evidence="13">
    <location>
        <begin position="49"/>
        <end position="68"/>
    </location>
</feature>
<keyword evidence="7" id="KW-0963">Cytoplasm</keyword>
<proteinExistence type="inferred from homology"/>
<evidence type="ECO:0000256" key="13">
    <source>
        <dbReference type="SAM" id="Phobius"/>
    </source>
</evidence>
<keyword evidence="10 13" id="KW-1133">Transmembrane helix</keyword>
<name>A0ABD1UXS3_9LAMI</name>
<dbReference type="InterPro" id="IPR037468">
    <property type="entry name" value="ARGOS/ARL/OSR1"/>
</dbReference>
<evidence type="ECO:0000256" key="6">
    <source>
        <dbReference type="ARBA" id="ARBA00022473"/>
    </source>
</evidence>
<keyword evidence="9" id="KW-0256">Endoplasmic reticulum</keyword>
<keyword evidence="15" id="KW-1185">Reference proteome</keyword>
<dbReference type="AlphaFoldDB" id="A0ABD1UXS3"/>
<keyword evidence="6" id="KW-0217">Developmental protein</keyword>
<evidence type="ECO:0000256" key="11">
    <source>
        <dbReference type="ARBA" id="ARBA00023136"/>
    </source>
</evidence>
<dbReference type="Proteomes" id="UP001604277">
    <property type="component" value="Unassembled WGS sequence"/>
</dbReference>
<dbReference type="GO" id="GO:0005783">
    <property type="term" value="C:endoplasmic reticulum"/>
    <property type="evidence" value="ECO:0007669"/>
    <property type="project" value="UniProtKB-SubCell"/>
</dbReference>
<evidence type="ECO:0000313" key="15">
    <source>
        <dbReference type="Proteomes" id="UP001604277"/>
    </source>
</evidence>
<evidence type="ECO:0000256" key="2">
    <source>
        <dbReference type="ARBA" id="ARBA00004141"/>
    </source>
</evidence>
<sequence length="111" mass="12548">MSVEHPESRLALPKGLISIMDVTRAKHPTILNKNGTPLLQVHRKRMFRYFTLESLLLLVCLTASLLFLPLVLPPLPPPPFMVLLVPICLLVLLMILAFMPSNIQDVTYTYV</sequence>
<dbReference type="EMBL" id="JBFOLJ010000006">
    <property type="protein sequence ID" value="KAL2529858.1"/>
    <property type="molecule type" value="Genomic_DNA"/>
</dbReference>
<evidence type="ECO:0000256" key="7">
    <source>
        <dbReference type="ARBA" id="ARBA00022490"/>
    </source>
</evidence>
<evidence type="ECO:0000256" key="9">
    <source>
        <dbReference type="ARBA" id="ARBA00022824"/>
    </source>
</evidence>
<comment type="similarity">
    <text evidence="5">Belongs to the plant organ size related (OSR) protein family.</text>
</comment>